<dbReference type="InterPro" id="IPR036915">
    <property type="entry name" value="Cyclin-like_sf"/>
</dbReference>
<evidence type="ECO:0000256" key="1">
    <source>
        <dbReference type="SAM" id="MobiDB-lite"/>
    </source>
</evidence>
<organism evidence="3">
    <name type="scientific">Hanusia phi</name>
    <dbReference type="NCBI Taxonomy" id="3032"/>
    <lineage>
        <taxon>Eukaryota</taxon>
        <taxon>Cryptophyceae</taxon>
        <taxon>Pyrenomonadales</taxon>
        <taxon>Geminigeraceae</taxon>
        <taxon>Hanusia</taxon>
    </lineage>
</organism>
<dbReference type="PANTHER" id="PTHR22896:SF0">
    <property type="entry name" value="CYCLIN N-TERMINAL DOMAIN-CONTAINING PROTEIN"/>
    <property type="match status" value="1"/>
</dbReference>
<evidence type="ECO:0000313" key="3">
    <source>
        <dbReference type="EMBL" id="CAD8479395.1"/>
    </source>
</evidence>
<reference evidence="3" key="1">
    <citation type="submission" date="2021-01" db="EMBL/GenBank/DDBJ databases">
        <authorList>
            <person name="Corre E."/>
            <person name="Pelletier E."/>
            <person name="Niang G."/>
            <person name="Scheremetjew M."/>
            <person name="Finn R."/>
            <person name="Kale V."/>
            <person name="Holt S."/>
            <person name="Cochrane G."/>
            <person name="Meng A."/>
            <person name="Brown T."/>
            <person name="Cohen L."/>
        </authorList>
    </citation>
    <scope>NUCLEOTIDE SEQUENCE</scope>
    <source>
        <strain evidence="3">CCMP325</strain>
    </source>
</reference>
<dbReference type="SUPFAM" id="SSF47954">
    <property type="entry name" value="Cyclin-like"/>
    <property type="match status" value="1"/>
</dbReference>
<dbReference type="InterPro" id="IPR012388">
    <property type="entry name" value="CABLES1/2"/>
</dbReference>
<sequence>MNADLSPATVHNEHVSVDQTDDDLCEEEPPDDPPERQQSSNGKHVDIHEHGRNGKGALQEKRPKAPSPTSSSVHANALNSSLDFLSNISLDVGEGAPRKQVLAPNNQPVKSLPKPENAKNVTQAKPQVKAVTILENSKSVENGRKDNQPEFSVCELSPNYKASVDFLNNISLDAVPENHKQTTAVNVDSPSPSLYSLRKSGNGTNSNLKIQLPEVFRSPGMNSERCVIEITGGLPVCSNTPSAVERCASLPLQCSGTPANLIREKSARESLDFLTNISLGAPATGAYDAYSMPRSWEESSKLPAPSPRCENFSVGSPQKYIYSRNQSADLPPPSPKLLPKAKQLSFSEVDSTPPPKWSNKMEWGTFEGFMGSIGMGTASNRRKVGLGADLQHRQFKNKQDWERRHIGGFLLVPRNQSERKTRVRKARRSFGSYQDNHEGDSYEDPATEGGTGTRSARSSIDSEECNLQDRCIFPLDEQRQVEPHSLVSQEGQASDRKERGREVVLSEGHCNLALFSNLSSAHLLDSRIMLYPQDLHAPAVVTGALRAPISVFSVIKFRQDDFCPQGDPGEIVHSVETQLRLKHGSYAELLERRSSSDSGSEDEKPKYNPYFLDDPEMRISKDRTVIKQEGYMVSCIPYVKPLAMKEELNGLFLAKHGDWLEGREMTLSKIRALKADIVTVVKILDFELSTAAMAHVYLEKLILKNLVRKHSRKVTAAVCLLLAVKFNEVPRDTRVCAIQDVIERQNRFDCTLFIASTDPGVFLPTDLLKYFEGLMPSNDDAKKQLLSKRPYIVVTMRDRASATKAKEAIAKLALPNQSIVADFVPSSYVSCEGKVGRGRACSVTDLLTCMNRVLGVDKRAVLDEEFPTFVDLELSLHIGAEELLPHFHRILQSLDTTPAAYMGQDNPSMLEAESLAQFSVIKELEEDGVEQGDLDRVRGVLMDHAQKLIPWLAEAQ</sequence>
<protein>
    <recommendedName>
        <fullName evidence="2">Cyclin N-terminal domain-containing protein</fullName>
    </recommendedName>
</protein>
<accession>A0A7S0ECE2</accession>
<dbReference type="GO" id="GO:0051726">
    <property type="term" value="P:regulation of cell cycle"/>
    <property type="evidence" value="ECO:0007669"/>
    <property type="project" value="InterPro"/>
</dbReference>
<gene>
    <name evidence="3" type="ORF">HPHI1048_LOCUS7920</name>
</gene>
<proteinExistence type="predicted"/>
<dbReference type="EMBL" id="HBEO01011492">
    <property type="protein sequence ID" value="CAD8479395.1"/>
    <property type="molecule type" value="Transcribed_RNA"/>
</dbReference>
<name>A0A7S0ECE2_9CRYP</name>
<feature type="region of interest" description="Disordered" evidence="1">
    <location>
        <begin position="417"/>
        <end position="462"/>
    </location>
</feature>
<evidence type="ECO:0000259" key="2">
    <source>
        <dbReference type="Pfam" id="PF00134"/>
    </source>
</evidence>
<dbReference type="Gene3D" id="1.10.472.10">
    <property type="entry name" value="Cyclin-like"/>
    <property type="match status" value="1"/>
</dbReference>
<dbReference type="InterPro" id="IPR006671">
    <property type="entry name" value="Cyclin_N"/>
</dbReference>
<feature type="compositionally biased region" description="Basic and acidic residues" evidence="1">
    <location>
        <begin position="43"/>
        <end position="63"/>
    </location>
</feature>
<feature type="region of interest" description="Disordered" evidence="1">
    <location>
        <begin position="1"/>
        <end position="75"/>
    </location>
</feature>
<feature type="region of interest" description="Disordered" evidence="1">
    <location>
        <begin position="99"/>
        <end position="125"/>
    </location>
</feature>
<feature type="compositionally biased region" description="Acidic residues" evidence="1">
    <location>
        <begin position="19"/>
        <end position="32"/>
    </location>
</feature>
<dbReference type="AlphaFoldDB" id="A0A7S0ECE2"/>
<feature type="domain" description="Cyclin N-terminal" evidence="2">
    <location>
        <begin position="669"/>
        <end position="731"/>
    </location>
</feature>
<dbReference type="Pfam" id="PF00134">
    <property type="entry name" value="Cyclin_N"/>
    <property type="match status" value="1"/>
</dbReference>
<dbReference type="PANTHER" id="PTHR22896">
    <property type="entry name" value="CDK5 AND ABL1 ENZYME SUBSTRATE 1"/>
    <property type="match status" value="1"/>
</dbReference>